<protein>
    <submittedName>
        <fullName evidence="1">Uncharacterized protein</fullName>
    </submittedName>
</protein>
<sequence>MVQVWPALNRANAPFNRPNPTGMWVYTLGSTTGLRAAGK</sequence>
<dbReference type="EMBL" id="AP018515">
    <property type="protein sequence ID" value="BBC79762.1"/>
    <property type="molecule type" value="Genomic_DNA"/>
</dbReference>
<dbReference type="KEGG" id="aot:AcetOri_orf02121"/>
<organism evidence="1 2">
    <name type="scientific">Acetobacter orientalis</name>
    <dbReference type="NCBI Taxonomy" id="146474"/>
    <lineage>
        <taxon>Bacteria</taxon>
        <taxon>Pseudomonadati</taxon>
        <taxon>Pseudomonadota</taxon>
        <taxon>Alphaproteobacteria</taxon>
        <taxon>Acetobacterales</taxon>
        <taxon>Acetobacteraceae</taxon>
        <taxon>Acetobacter</taxon>
    </lineage>
</organism>
<evidence type="ECO:0000313" key="2">
    <source>
        <dbReference type="Proteomes" id="UP000270034"/>
    </source>
</evidence>
<reference evidence="1 2" key="1">
    <citation type="submission" date="2018-02" db="EMBL/GenBank/DDBJ databases">
        <title>Acetobacter orientalis genome.</title>
        <authorList>
            <person name="Nakashima N."/>
            <person name="Tamura T."/>
        </authorList>
    </citation>
    <scope>NUCLEOTIDE SEQUENCE [LARGE SCALE GENOMIC DNA]</scope>
    <source>
        <strain evidence="1 2">FAN1</strain>
    </source>
</reference>
<gene>
    <name evidence="1" type="ORF">AcetOrient_orf02121</name>
</gene>
<dbReference type="Proteomes" id="UP000270034">
    <property type="component" value="Chromosome"/>
</dbReference>
<proteinExistence type="predicted"/>
<dbReference type="AlphaFoldDB" id="A0A2Z5ZGD4"/>
<name>A0A2Z5ZGD4_9PROT</name>
<accession>A0A2Z5ZGD4</accession>
<evidence type="ECO:0000313" key="1">
    <source>
        <dbReference type="EMBL" id="BBC79762.1"/>
    </source>
</evidence>